<dbReference type="EMBL" id="RCML01000420">
    <property type="protein sequence ID" value="KAG2977582.1"/>
    <property type="molecule type" value="Genomic_DNA"/>
</dbReference>
<dbReference type="Proteomes" id="UP000251314">
    <property type="component" value="Unassembled WGS sequence"/>
</dbReference>
<evidence type="ECO:0008006" key="8">
    <source>
        <dbReference type="Google" id="ProtNLM"/>
    </source>
</evidence>
<evidence type="ECO:0000313" key="1">
    <source>
        <dbReference type="EMBL" id="KAG2850412.1"/>
    </source>
</evidence>
<dbReference type="Proteomes" id="UP000774804">
    <property type="component" value="Unassembled WGS sequence"/>
</dbReference>
<dbReference type="Proteomes" id="UP000697107">
    <property type="component" value="Unassembled WGS sequence"/>
</dbReference>
<dbReference type="EMBL" id="RCMG01000689">
    <property type="protein sequence ID" value="KAG2850412.1"/>
    <property type="molecule type" value="Genomic_DNA"/>
</dbReference>
<gene>
    <name evidence="6" type="ORF">PC110_g13765</name>
    <name evidence="1" type="ORF">PC113_g16808</name>
    <name evidence="2" type="ORF">PC115_g16439</name>
    <name evidence="3" type="ORF">PC117_g13508</name>
    <name evidence="4" type="ORF">PC118_g12780</name>
    <name evidence="5" type="ORF">PC129_g20644</name>
</gene>
<evidence type="ECO:0000313" key="3">
    <source>
        <dbReference type="EMBL" id="KAG2931270.1"/>
    </source>
</evidence>
<evidence type="ECO:0000313" key="4">
    <source>
        <dbReference type="EMBL" id="KAG2977582.1"/>
    </source>
</evidence>
<dbReference type="SUPFAM" id="SSF140860">
    <property type="entry name" value="Pseudo ankyrin repeat-like"/>
    <property type="match status" value="1"/>
</dbReference>
<reference evidence="1" key="2">
    <citation type="submission" date="2018-10" db="EMBL/GenBank/DDBJ databases">
        <title>Effector identification in a new, highly contiguous assembly of the strawberry crown rot pathogen Phytophthora cactorum.</title>
        <authorList>
            <person name="Armitage A.D."/>
            <person name="Nellist C.F."/>
            <person name="Bates H."/>
            <person name="Vickerstaff R.J."/>
            <person name="Harrison R.J."/>
        </authorList>
    </citation>
    <scope>NUCLEOTIDE SEQUENCE</scope>
    <source>
        <strain evidence="1">15-7</strain>
        <strain evidence="2">4032</strain>
        <strain evidence="3">4040</strain>
        <strain evidence="4">P415</strain>
        <strain evidence="5">P421</strain>
    </source>
</reference>
<accession>A0A329S1W6</accession>
<dbReference type="STRING" id="29920.A0A329S1W6"/>
<organism evidence="6 7">
    <name type="scientific">Phytophthora cactorum</name>
    <dbReference type="NCBI Taxonomy" id="29920"/>
    <lineage>
        <taxon>Eukaryota</taxon>
        <taxon>Sar</taxon>
        <taxon>Stramenopiles</taxon>
        <taxon>Oomycota</taxon>
        <taxon>Peronosporomycetes</taxon>
        <taxon>Peronosporales</taxon>
        <taxon>Peronosporaceae</taxon>
        <taxon>Phytophthora</taxon>
    </lineage>
</organism>
<protein>
    <recommendedName>
        <fullName evidence="8">Ankyrin repeat-containing domain</fullName>
    </recommendedName>
</protein>
<reference evidence="6 7" key="1">
    <citation type="submission" date="2018-01" db="EMBL/GenBank/DDBJ databases">
        <title>Draft genome of the strawberry crown rot pathogen Phytophthora cactorum.</title>
        <authorList>
            <person name="Armitage A.D."/>
            <person name="Lysoe E."/>
            <person name="Nellist C.F."/>
            <person name="Harrison R.J."/>
            <person name="Brurberg M.B."/>
        </authorList>
    </citation>
    <scope>NUCLEOTIDE SEQUENCE [LARGE SCALE GENOMIC DNA]</scope>
    <source>
        <strain evidence="6 7">10300</strain>
    </source>
</reference>
<evidence type="ECO:0000313" key="5">
    <source>
        <dbReference type="EMBL" id="KAG3208330.1"/>
    </source>
</evidence>
<evidence type="ECO:0000313" key="2">
    <source>
        <dbReference type="EMBL" id="KAG2899758.1"/>
    </source>
</evidence>
<evidence type="ECO:0000313" key="6">
    <source>
        <dbReference type="EMBL" id="RAW29866.1"/>
    </source>
</evidence>
<comment type="caution">
    <text evidence="6">The sequence shown here is derived from an EMBL/GenBank/DDBJ whole genome shotgun (WGS) entry which is preliminary data.</text>
</comment>
<proteinExistence type="predicted"/>
<dbReference type="AlphaFoldDB" id="A0A329S1W6"/>
<evidence type="ECO:0000313" key="7">
    <source>
        <dbReference type="Proteomes" id="UP000251314"/>
    </source>
</evidence>
<sequence>MEEELAPLLIVELLFRAKSMTDLPHVIKLVSLFLDSSVELPLHKACQRGSIDLLERIWDSSDVLSSVTTSNRYWTLRRYICTDRHYRQYQFTLSMMDAVRLKNLEMVEWLTDRFQGYTV</sequence>
<dbReference type="EMBL" id="RCMV01001499">
    <property type="protein sequence ID" value="KAG3208330.1"/>
    <property type="molecule type" value="Genomic_DNA"/>
</dbReference>
<dbReference type="EMBL" id="RCMI01000719">
    <property type="protein sequence ID" value="KAG2899758.1"/>
    <property type="molecule type" value="Genomic_DNA"/>
</dbReference>
<keyword evidence="7" id="KW-1185">Reference proteome</keyword>
<dbReference type="Proteomes" id="UP000736787">
    <property type="component" value="Unassembled WGS sequence"/>
</dbReference>
<dbReference type="EMBL" id="MJFZ01000402">
    <property type="protein sequence ID" value="RAW29866.1"/>
    <property type="molecule type" value="Genomic_DNA"/>
</dbReference>
<dbReference type="VEuPathDB" id="FungiDB:PC110_g13765"/>
<dbReference type="EMBL" id="RCMK01000397">
    <property type="protein sequence ID" value="KAG2931270.1"/>
    <property type="molecule type" value="Genomic_DNA"/>
</dbReference>
<name>A0A329S1W6_9STRA</name>
<dbReference type="Proteomes" id="UP000760860">
    <property type="component" value="Unassembled WGS sequence"/>
</dbReference>
<dbReference type="OrthoDB" id="128754at2759"/>
<dbReference type="Proteomes" id="UP000735874">
    <property type="component" value="Unassembled WGS sequence"/>
</dbReference>